<organism evidence="1 2">
    <name type="scientific">Colwellia echini</name>
    <dbReference type="NCBI Taxonomy" id="1982103"/>
    <lineage>
        <taxon>Bacteria</taxon>
        <taxon>Pseudomonadati</taxon>
        <taxon>Pseudomonadota</taxon>
        <taxon>Gammaproteobacteria</taxon>
        <taxon>Alteromonadales</taxon>
        <taxon>Colwelliaceae</taxon>
        <taxon>Colwellia</taxon>
    </lineage>
</organism>
<proteinExistence type="predicted"/>
<dbReference type="Proteomes" id="UP000815846">
    <property type="component" value="Unassembled WGS sequence"/>
</dbReference>
<dbReference type="Pfam" id="PF07277">
    <property type="entry name" value="SapC"/>
    <property type="match status" value="1"/>
</dbReference>
<sequence>MASNSIEMLNPAKHSKLRVNTKSYNCEQNHVNAASVIINELSTVVHEYPIFITKNNNTGDFQLTAILGFSNGENLYLKGDSWQATYLPIDVLRRPFQLIRPDENSTAEGHIAVDMSSTQLQDKKGEMLFDDSGKPTAYLQRIQKMFSELLNGSEQTRTLLAKADEFGLIEPVTINIDLNDKESTSLNGLYAIKQKAVTELKGSALEECHNAGILQVCHLLLSSGIHFDKLIKWKNNLEK</sequence>
<evidence type="ECO:0000313" key="2">
    <source>
        <dbReference type="Proteomes" id="UP000815846"/>
    </source>
</evidence>
<name>A0ABY3N1V2_9GAMM</name>
<protein>
    <submittedName>
        <fullName evidence="1">SapC family protein</fullName>
    </submittedName>
</protein>
<dbReference type="RefSeq" id="WP_148747665.1">
    <property type="nucleotide sequence ID" value="NZ_PJAI02000001.1"/>
</dbReference>
<gene>
    <name evidence="1" type="ORF">CWS31_001495</name>
</gene>
<dbReference type="InterPro" id="IPR010836">
    <property type="entry name" value="SapC"/>
</dbReference>
<keyword evidence="2" id="KW-1185">Reference proteome</keyword>
<dbReference type="EMBL" id="PJAI02000001">
    <property type="protein sequence ID" value="TYK67227.1"/>
    <property type="molecule type" value="Genomic_DNA"/>
</dbReference>
<accession>A0ABY3N1V2</accession>
<evidence type="ECO:0000313" key="1">
    <source>
        <dbReference type="EMBL" id="TYK67227.1"/>
    </source>
</evidence>
<reference evidence="1 2" key="1">
    <citation type="submission" date="2019-08" db="EMBL/GenBank/DDBJ databases">
        <title>Microbe sample from Colwellia echini.</title>
        <authorList>
            <person name="Christiansen L."/>
            <person name="Pathiraja D."/>
            <person name="Schultz-Johansen M."/>
            <person name="Choi I.-G."/>
            <person name="Stougaard P."/>
        </authorList>
    </citation>
    <scope>NUCLEOTIDE SEQUENCE [LARGE SCALE GENOMIC DNA]</scope>
    <source>
        <strain evidence="1 2">A3</strain>
    </source>
</reference>
<comment type="caution">
    <text evidence="1">The sequence shown here is derived from an EMBL/GenBank/DDBJ whole genome shotgun (WGS) entry which is preliminary data.</text>
</comment>